<comment type="caution">
    <text evidence="1">The sequence shown here is derived from an EMBL/GenBank/DDBJ whole genome shotgun (WGS) entry which is preliminary data.</text>
</comment>
<organism evidence="1 2">
    <name type="scientific">Kitasatospora paracochleata</name>
    <dbReference type="NCBI Taxonomy" id="58354"/>
    <lineage>
        <taxon>Bacteria</taxon>
        <taxon>Bacillati</taxon>
        <taxon>Actinomycetota</taxon>
        <taxon>Actinomycetes</taxon>
        <taxon>Kitasatosporales</taxon>
        <taxon>Streptomycetaceae</taxon>
        <taxon>Kitasatospora</taxon>
    </lineage>
</organism>
<evidence type="ECO:0000313" key="1">
    <source>
        <dbReference type="EMBL" id="MCP2314342.1"/>
    </source>
</evidence>
<protein>
    <submittedName>
        <fullName evidence="1">Uncharacterized protein</fullName>
    </submittedName>
</protein>
<dbReference type="RefSeq" id="WP_253804660.1">
    <property type="nucleotide sequence ID" value="NZ_BAAAUB010000092.1"/>
</dbReference>
<dbReference type="Proteomes" id="UP001206483">
    <property type="component" value="Unassembled WGS sequence"/>
</dbReference>
<sequence>MDETTGGADGGACGEVPYRTGDVLRMECPFTSATVAAVGRYHVAVRWPWWEVDTEARGIEWNGDVALPTPADHGWTDSYFRTVPPEDQLRAGDRCLVGIAPTVVHVLAVDHFDPPLETGWLPRPAAYIEFLLQGQSFDPELEEQGHTVDPAGGEPVRFALLFRPYAFLETGDDLVDHDGRAWRFDGPWDWHPYDGGPADAPAWPLHLLHRDGDPAPDEIAAVAAATATGSHADVAARWAELTHASPLPTRN</sequence>
<name>A0ABT1JA67_9ACTN</name>
<reference evidence="1 2" key="1">
    <citation type="submission" date="2022-06" db="EMBL/GenBank/DDBJ databases">
        <title>Sequencing the genomes of 1000 actinobacteria strains.</title>
        <authorList>
            <person name="Klenk H.-P."/>
        </authorList>
    </citation>
    <scope>NUCLEOTIDE SEQUENCE [LARGE SCALE GENOMIC DNA]</scope>
    <source>
        <strain evidence="1 2">DSM 41656</strain>
    </source>
</reference>
<gene>
    <name evidence="1" type="ORF">FHR36_007543</name>
</gene>
<evidence type="ECO:0000313" key="2">
    <source>
        <dbReference type="Proteomes" id="UP001206483"/>
    </source>
</evidence>
<keyword evidence="2" id="KW-1185">Reference proteome</keyword>
<dbReference type="EMBL" id="JAMZDX010000009">
    <property type="protein sequence ID" value="MCP2314342.1"/>
    <property type="molecule type" value="Genomic_DNA"/>
</dbReference>
<accession>A0ABT1JA67</accession>
<proteinExistence type="predicted"/>